<dbReference type="SMART" id="SM00198">
    <property type="entry name" value="SCP"/>
    <property type="match status" value="1"/>
</dbReference>
<protein>
    <recommendedName>
        <fullName evidence="1">SCP domain-containing protein</fullName>
    </recommendedName>
</protein>
<name>A0A1B6JVM5_9HEMI</name>
<dbReference type="EMBL" id="GECU01004462">
    <property type="protein sequence ID" value="JAT03245.1"/>
    <property type="molecule type" value="Transcribed_RNA"/>
</dbReference>
<evidence type="ECO:0000313" key="2">
    <source>
        <dbReference type="EMBL" id="JAT03245.1"/>
    </source>
</evidence>
<evidence type="ECO:0000259" key="1">
    <source>
        <dbReference type="SMART" id="SM00198"/>
    </source>
</evidence>
<dbReference type="GO" id="GO:0005576">
    <property type="term" value="C:extracellular region"/>
    <property type="evidence" value="ECO:0007669"/>
    <property type="project" value="UniProtKB-SubCell"/>
</dbReference>
<dbReference type="PANTHER" id="PTHR10334">
    <property type="entry name" value="CYSTEINE-RICH SECRETORY PROTEIN-RELATED"/>
    <property type="match status" value="1"/>
</dbReference>
<dbReference type="AlphaFoldDB" id="A0A1B6JVM5"/>
<dbReference type="InterPro" id="IPR014044">
    <property type="entry name" value="CAP_dom"/>
</dbReference>
<feature type="domain" description="SCP" evidence="1">
    <location>
        <begin position="51"/>
        <end position="211"/>
    </location>
</feature>
<dbReference type="Pfam" id="PF00188">
    <property type="entry name" value="CAP"/>
    <property type="match status" value="1"/>
</dbReference>
<feature type="non-terminal residue" evidence="2">
    <location>
        <position position="1"/>
    </location>
</feature>
<dbReference type="PRINTS" id="PR00838">
    <property type="entry name" value="V5ALLERGEN"/>
</dbReference>
<dbReference type="InterPro" id="IPR002413">
    <property type="entry name" value="V5_allergen-like"/>
</dbReference>
<feature type="non-terminal residue" evidence="2">
    <location>
        <position position="249"/>
    </location>
</feature>
<dbReference type="PROSITE" id="PS01010">
    <property type="entry name" value="CRISP_2"/>
    <property type="match status" value="1"/>
</dbReference>
<reference evidence="2" key="1">
    <citation type="submission" date="2015-11" db="EMBL/GenBank/DDBJ databases">
        <title>De novo transcriptome assembly of four potential Pierce s Disease insect vectors from Arizona vineyards.</title>
        <authorList>
            <person name="Tassone E.E."/>
        </authorList>
    </citation>
    <scope>NUCLEOTIDE SEQUENCE</scope>
</reference>
<dbReference type="CDD" id="cd05380">
    <property type="entry name" value="CAP_euk"/>
    <property type="match status" value="1"/>
</dbReference>
<sequence>DGTAVGQKVAQGREENQPAAANMMKLSWNYEAENIAQRWTERCPIDNDSCRRLKDGTAVGQKVAQGREENQPAAANMMKLSWNYEAENIAQRWTERCPIDNDSCRRLKDGTAAGQNVHVLHRYVEATNRTNIVDKIIKHWYEEVGFVHPTSVFDFTSVHGISNEMIGHYTAIVNSNTKQLGCGYVEMDHFRNDRVGSILTCNYVPSGNVKHRPIYKMGPGCSACPKGSKCSVRYPGLCTDEKDEYNDVP</sequence>
<dbReference type="InterPro" id="IPR035940">
    <property type="entry name" value="CAP_sf"/>
</dbReference>
<dbReference type="Gene3D" id="3.40.33.10">
    <property type="entry name" value="CAP"/>
    <property type="match status" value="2"/>
</dbReference>
<dbReference type="PRINTS" id="PR00837">
    <property type="entry name" value="V5TPXLIKE"/>
</dbReference>
<organism evidence="2">
    <name type="scientific">Homalodisca liturata</name>
    <dbReference type="NCBI Taxonomy" id="320908"/>
    <lineage>
        <taxon>Eukaryota</taxon>
        <taxon>Metazoa</taxon>
        <taxon>Ecdysozoa</taxon>
        <taxon>Arthropoda</taxon>
        <taxon>Hexapoda</taxon>
        <taxon>Insecta</taxon>
        <taxon>Pterygota</taxon>
        <taxon>Neoptera</taxon>
        <taxon>Paraneoptera</taxon>
        <taxon>Hemiptera</taxon>
        <taxon>Auchenorrhyncha</taxon>
        <taxon>Membracoidea</taxon>
        <taxon>Cicadellidae</taxon>
        <taxon>Cicadellinae</taxon>
        <taxon>Proconiini</taxon>
        <taxon>Homalodisca</taxon>
    </lineage>
</organism>
<dbReference type="SUPFAM" id="SSF55797">
    <property type="entry name" value="PR-1-like"/>
    <property type="match status" value="2"/>
</dbReference>
<accession>A0A1B6JVM5</accession>
<proteinExistence type="predicted"/>
<dbReference type="InterPro" id="IPR018244">
    <property type="entry name" value="Allrgn_V5/Tpx1_CS"/>
</dbReference>
<gene>
    <name evidence="2" type="ORF">g.23050</name>
</gene>
<dbReference type="InterPro" id="IPR001283">
    <property type="entry name" value="CRISP-related"/>
</dbReference>